<protein>
    <recommendedName>
        <fullName evidence="1">Protein kinase domain-containing protein</fullName>
    </recommendedName>
</protein>
<dbReference type="PANTHER" id="PTHR44329">
    <property type="entry name" value="SERINE/THREONINE-PROTEIN KINASE TNNI3K-RELATED"/>
    <property type="match status" value="1"/>
</dbReference>
<dbReference type="InterPro" id="IPR051681">
    <property type="entry name" value="Ser/Thr_Kinases-Pseudokinases"/>
</dbReference>
<feature type="domain" description="Protein kinase" evidence="1">
    <location>
        <begin position="213"/>
        <end position="320"/>
    </location>
</feature>
<gene>
    <name evidence="2" type="ORF">PCOR1329_LOCUS6866</name>
</gene>
<reference evidence="2" key="1">
    <citation type="submission" date="2023-10" db="EMBL/GenBank/DDBJ databases">
        <authorList>
            <person name="Chen Y."/>
            <person name="Shah S."/>
            <person name="Dougan E. K."/>
            <person name="Thang M."/>
            <person name="Chan C."/>
        </authorList>
    </citation>
    <scope>NUCLEOTIDE SEQUENCE [LARGE SCALE GENOMIC DNA]</scope>
</reference>
<feature type="non-terminal residue" evidence="2">
    <location>
        <position position="320"/>
    </location>
</feature>
<accession>A0ABN9PXB3</accession>
<keyword evidence="3" id="KW-1185">Reference proteome</keyword>
<dbReference type="InterPro" id="IPR011009">
    <property type="entry name" value="Kinase-like_dom_sf"/>
</dbReference>
<dbReference type="InterPro" id="IPR000719">
    <property type="entry name" value="Prot_kinase_dom"/>
</dbReference>
<dbReference type="Proteomes" id="UP001189429">
    <property type="component" value="Unassembled WGS sequence"/>
</dbReference>
<dbReference type="InterPro" id="IPR001245">
    <property type="entry name" value="Ser-Thr/Tyr_kinase_cat_dom"/>
</dbReference>
<dbReference type="EMBL" id="CAUYUJ010001848">
    <property type="protein sequence ID" value="CAK0797936.1"/>
    <property type="molecule type" value="Genomic_DNA"/>
</dbReference>
<sequence length="320" mass="36224">MGERFQDLAELDWNSYITENGQFTNRRVTVGGSVHPRHMSSSRRVRELLARGFAHLWFDDNWRGAECYSFNLLCSPLQPGEEHVPYLDHFGATAYLLSAEAHAANVRFFLEHLEAYFEFPPIFDGCGWDPEHALLSREVREDPYQYLSRPDRWEHVWGPAVAAVEHRALRISLHPPYVKLRLPGADPAAEAPAACTRPGTPGAPPPGCVWRELHVISCIDEASFGEVLLAKRGHDVVCIKRCRNGSDGSMTKEQLQNFEREINAYRTLRHPGITSYLGCILEQPNLAVVLEHLPNGNVFDLLYMNRINVTATIRLKIASQ</sequence>
<comment type="caution">
    <text evidence="2">The sequence shown here is derived from an EMBL/GenBank/DDBJ whole genome shotgun (WGS) entry which is preliminary data.</text>
</comment>
<organism evidence="2 3">
    <name type="scientific">Prorocentrum cordatum</name>
    <dbReference type="NCBI Taxonomy" id="2364126"/>
    <lineage>
        <taxon>Eukaryota</taxon>
        <taxon>Sar</taxon>
        <taxon>Alveolata</taxon>
        <taxon>Dinophyceae</taxon>
        <taxon>Prorocentrales</taxon>
        <taxon>Prorocentraceae</taxon>
        <taxon>Prorocentrum</taxon>
    </lineage>
</organism>
<dbReference type="Pfam" id="PF07714">
    <property type="entry name" value="PK_Tyr_Ser-Thr"/>
    <property type="match status" value="1"/>
</dbReference>
<evidence type="ECO:0000259" key="1">
    <source>
        <dbReference type="PROSITE" id="PS50011"/>
    </source>
</evidence>
<evidence type="ECO:0000313" key="3">
    <source>
        <dbReference type="Proteomes" id="UP001189429"/>
    </source>
</evidence>
<dbReference type="SUPFAM" id="SSF56112">
    <property type="entry name" value="Protein kinase-like (PK-like)"/>
    <property type="match status" value="1"/>
</dbReference>
<evidence type="ECO:0000313" key="2">
    <source>
        <dbReference type="EMBL" id="CAK0797936.1"/>
    </source>
</evidence>
<name>A0ABN9PXB3_9DINO</name>
<dbReference type="Gene3D" id="1.10.510.10">
    <property type="entry name" value="Transferase(Phosphotransferase) domain 1"/>
    <property type="match status" value="1"/>
</dbReference>
<dbReference type="PROSITE" id="PS50011">
    <property type="entry name" value="PROTEIN_KINASE_DOM"/>
    <property type="match status" value="1"/>
</dbReference>
<proteinExistence type="predicted"/>